<proteinExistence type="predicted"/>
<evidence type="ECO:0000256" key="2">
    <source>
        <dbReference type="SAM" id="MobiDB-lite"/>
    </source>
</evidence>
<dbReference type="SUPFAM" id="SSF50156">
    <property type="entry name" value="PDZ domain-like"/>
    <property type="match status" value="1"/>
</dbReference>
<dbReference type="Proteomes" id="UP000274504">
    <property type="component" value="Unassembled WGS sequence"/>
</dbReference>
<sequence length="791" mass="88124">MDDFSFHMQRFNIFVVKSTESVGHLRRHAVLQSFLDVREALNFGLYLPSHGNKKGKFLEEERPISDYPVLLQNSCRRSRDNDDITSNSTNTLTNGMQNSPDSGVGQDPCWLELAFKARMDIDESQNQSRIRKLKTKTSLLNAVMSSPFVIFQVTQNHFMDMVRNQDVKGIEKLLAKGFDPNFWSRKDGEAPITAAAATFHPRNLIITLVNGGAHIDFRAQDSHTALHRAAICGNYEAIQTLLDLGQNPNCRDWRGLTPLYYAVSTDISARCTHALLYDHAIIGIEDEHGFQEIHQACKANRTQHLENLIAYGADLNARTRRGQTPLHICVWHESDACLRQLLLRGADPTEVNEDNQTPLEYALLTNRNEQAAILQNFDPASVVVIRDPPSYNTSRRPTVNGPRGAVAYNYLHKSSLSNADSASICTGVLSPSESLFSTDRLSMHNIGSPLSTNGTSDDVLSNSANSVFSHATEDCSKSIGGTPKARRTNFGEGELIIFYSFSSFADKNSFLIPNKSSGTHCSIFSFSDRRQEKSYTRTIAMRRGRDGFGFTLNGIPRKALIRHGRQPLPNTPSNQYFSSVVPDGPADRAGIREGDYVIEIDGQDITDACHEDAVECIKNCGDSLIMRVTTVFRDSTLRQLNGHSSALIIIDNGQISHSPNRLRLPNEVNETSETSSSISGSSASEDEVIHTNSTLSISATKPPLEPVMRNPRGRMLMPIEERSRCRERQRTLSSGQINERIRLHSSLPATRTKERVFVFEEINGKTRAVPLEESKSKKEGHRSRSTVRFAG</sequence>
<name>A0A158QCJ7_HYMDI</name>
<feature type="repeat" description="ANK" evidence="1">
    <location>
        <begin position="288"/>
        <end position="320"/>
    </location>
</feature>
<feature type="region of interest" description="Disordered" evidence="2">
    <location>
        <begin position="667"/>
        <end position="690"/>
    </location>
</feature>
<gene>
    <name evidence="4" type="ORF">HDID_LOCUS1607</name>
</gene>
<feature type="region of interest" description="Disordered" evidence="2">
    <location>
        <begin position="770"/>
        <end position="791"/>
    </location>
</feature>
<dbReference type="GO" id="GO:0030160">
    <property type="term" value="F:synaptic receptor adaptor activity"/>
    <property type="evidence" value="ECO:0007669"/>
    <property type="project" value="TreeGrafter"/>
</dbReference>
<dbReference type="PROSITE" id="PS50106">
    <property type="entry name" value="PDZ"/>
    <property type="match status" value="1"/>
</dbReference>
<dbReference type="Gene3D" id="1.25.40.20">
    <property type="entry name" value="Ankyrin repeat-containing domain"/>
    <property type="match status" value="2"/>
</dbReference>
<evidence type="ECO:0000259" key="3">
    <source>
        <dbReference type="PROSITE" id="PS50106"/>
    </source>
</evidence>
<reference evidence="4 5" key="2">
    <citation type="submission" date="2018-11" db="EMBL/GenBank/DDBJ databases">
        <authorList>
            <consortium name="Pathogen Informatics"/>
        </authorList>
    </citation>
    <scope>NUCLEOTIDE SEQUENCE [LARGE SCALE GENOMIC DNA]</scope>
</reference>
<dbReference type="PROSITE" id="PS50088">
    <property type="entry name" value="ANK_REPEAT"/>
    <property type="match status" value="3"/>
</dbReference>
<dbReference type="InterPro" id="IPR036770">
    <property type="entry name" value="Ankyrin_rpt-contain_sf"/>
</dbReference>
<evidence type="ECO:0000313" key="5">
    <source>
        <dbReference type="Proteomes" id="UP000274504"/>
    </source>
</evidence>
<feature type="compositionally biased region" description="Polar residues" evidence="2">
    <location>
        <begin position="84"/>
        <end position="101"/>
    </location>
</feature>
<dbReference type="PROSITE" id="PS50297">
    <property type="entry name" value="ANK_REP_REGION"/>
    <property type="match status" value="3"/>
</dbReference>
<organism evidence="6">
    <name type="scientific">Hymenolepis diminuta</name>
    <name type="common">Rat tapeworm</name>
    <dbReference type="NCBI Taxonomy" id="6216"/>
    <lineage>
        <taxon>Eukaryota</taxon>
        <taxon>Metazoa</taxon>
        <taxon>Spiralia</taxon>
        <taxon>Lophotrochozoa</taxon>
        <taxon>Platyhelminthes</taxon>
        <taxon>Cestoda</taxon>
        <taxon>Eucestoda</taxon>
        <taxon>Cyclophyllidea</taxon>
        <taxon>Hymenolepididae</taxon>
        <taxon>Hymenolepis</taxon>
    </lineage>
</organism>
<dbReference type="PANTHER" id="PTHR24135">
    <property type="entry name" value="SH3 AND MULTIPLE ANKYRIN REPEAT DOMAINS PROTEIN"/>
    <property type="match status" value="1"/>
</dbReference>
<dbReference type="OrthoDB" id="445896at2759"/>
<reference evidence="6" key="1">
    <citation type="submission" date="2016-04" db="UniProtKB">
        <authorList>
            <consortium name="WormBaseParasite"/>
        </authorList>
    </citation>
    <scope>IDENTIFICATION</scope>
</reference>
<accession>A0A158QCJ7</accession>
<feature type="compositionally biased region" description="Low complexity" evidence="2">
    <location>
        <begin position="671"/>
        <end position="683"/>
    </location>
</feature>
<dbReference type="WBParaSite" id="HDID_0000160601-mRNA-1">
    <property type="protein sequence ID" value="HDID_0000160601-mRNA-1"/>
    <property type="gene ID" value="HDID_0000160601"/>
</dbReference>
<dbReference type="GO" id="GO:0035255">
    <property type="term" value="F:ionotropic glutamate receptor binding"/>
    <property type="evidence" value="ECO:0007669"/>
    <property type="project" value="TreeGrafter"/>
</dbReference>
<feature type="repeat" description="ANK" evidence="1">
    <location>
        <begin position="321"/>
        <end position="353"/>
    </location>
</feature>
<dbReference type="SUPFAM" id="SSF48403">
    <property type="entry name" value="Ankyrin repeat"/>
    <property type="match status" value="1"/>
</dbReference>
<feature type="domain" description="PDZ" evidence="3">
    <location>
        <begin position="538"/>
        <end position="632"/>
    </location>
</feature>
<dbReference type="PANTHER" id="PTHR24135:SF28">
    <property type="entry name" value="LD13733P"/>
    <property type="match status" value="1"/>
</dbReference>
<dbReference type="InterPro" id="IPR051569">
    <property type="entry name" value="SHANK"/>
</dbReference>
<evidence type="ECO:0000313" key="4">
    <source>
        <dbReference type="EMBL" id="VDL19068.1"/>
    </source>
</evidence>
<keyword evidence="1" id="KW-0040">ANK repeat</keyword>
<dbReference type="EMBL" id="UYSG01000311">
    <property type="protein sequence ID" value="VDL19068.1"/>
    <property type="molecule type" value="Genomic_DNA"/>
</dbReference>
<dbReference type="Gene3D" id="2.30.42.10">
    <property type="match status" value="1"/>
</dbReference>
<dbReference type="InterPro" id="IPR001478">
    <property type="entry name" value="PDZ"/>
</dbReference>
<protein>
    <submittedName>
        <fullName evidence="6">PDZ domain-containing protein</fullName>
    </submittedName>
</protein>
<dbReference type="Pfam" id="PF12796">
    <property type="entry name" value="Ank_2"/>
    <property type="match status" value="2"/>
</dbReference>
<dbReference type="Pfam" id="PF00595">
    <property type="entry name" value="PDZ"/>
    <property type="match status" value="1"/>
</dbReference>
<dbReference type="STRING" id="6216.A0A158QCJ7"/>
<evidence type="ECO:0000256" key="1">
    <source>
        <dbReference type="PROSITE-ProRule" id="PRU00023"/>
    </source>
</evidence>
<dbReference type="SMART" id="SM00228">
    <property type="entry name" value="PDZ"/>
    <property type="match status" value="1"/>
</dbReference>
<feature type="repeat" description="ANK" evidence="1">
    <location>
        <begin position="221"/>
        <end position="253"/>
    </location>
</feature>
<feature type="region of interest" description="Disordered" evidence="2">
    <location>
        <begin position="78"/>
        <end position="104"/>
    </location>
</feature>
<dbReference type="AlphaFoldDB" id="A0A158QCJ7"/>
<evidence type="ECO:0000313" key="6">
    <source>
        <dbReference type="WBParaSite" id="HDID_0000160601-mRNA-1"/>
    </source>
</evidence>
<dbReference type="InterPro" id="IPR002110">
    <property type="entry name" value="Ankyrin_rpt"/>
</dbReference>
<dbReference type="InterPro" id="IPR036034">
    <property type="entry name" value="PDZ_sf"/>
</dbReference>
<dbReference type="SMART" id="SM00248">
    <property type="entry name" value="ANK"/>
    <property type="match status" value="7"/>
</dbReference>